<reference evidence="1 2" key="1">
    <citation type="submission" date="2021-04" db="EMBL/GenBank/DDBJ databases">
        <authorList>
            <person name="Bliznina A."/>
        </authorList>
    </citation>
    <scope>NUCLEOTIDE SEQUENCE [LARGE SCALE GENOMIC DNA]</scope>
</reference>
<protein>
    <submittedName>
        <fullName evidence="1">Oidioi.mRNA.OKI2018_I69.XSR.g13824.t1.cds</fullName>
    </submittedName>
</protein>
<keyword evidence="2" id="KW-1185">Reference proteome</keyword>
<dbReference type="Proteomes" id="UP001158576">
    <property type="component" value="Chromosome XSR"/>
</dbReference>
<name>A0ABN7S8G4_OIKDI</name>
<proteinExistence type="predicted"/>
<organism evidence="1 2">
    <name type="scientific">Oikopleura dioica</name>
    <name type="common">Tunicate</name>
    <dbReference type="NCBI Taxonomy" id="34765"/>
    <lineage>
        <taxon>Eukaryota</taxon>
        <taxon>Metazoa</taxon>
        <taxon>Chordata</taxon>
        <taxon>Tunicata</taxon>
        <taxon>Appendicularia</taxon>
        <taxon>Copelata</taxon>
        <taxon>Oikopleuridae</taxon>
        <taxon>Oikopleura</taxon>
    </lineage>
</organism>
<sequence>MDAGNNKKFYTHSKIEDWRKNIHRGQNIPNDDEPSISATNNSNTISSEMMDLYESMDSVSVIESSADRATKRMQQALIAHCERERSLDNFRRSRRSGSLLKDLINLIASHHPYGFEEKNLEDIMMASEEIRRMAKKIIATFDVDENKPPNGEYILWNLNGLIEIIKTCCVYSVSRKSSTVGFQPRKFDRKISTSIADRMIYQEDNFMNANEEIVFTADCYFHRLCLILNDARIIYGSQKPTINRLAQTLRADRVASSLLVKLFSLLDGSEELRRENKQTRVHQGYDAFTVLRLPYQYPESIAEGHEEMLLYLVTSPYASHLKEMAAYKDRSAQNIEEIAIVAPGLASTPQFIWEKITNETGPSLENFELETIATDQDQKLWREEKWKIFEEAKYRDEDGKTFFAKRSVGVPCQLSKNGCKNTEEHRRRILFDGIGND</sequence>
<dbReference type="EMBL" id="OU015569">
    <property type="protein sequence ID" value="CAG5094737.1"/>
    <property type="molecule type" value="Genomic_DNA"/>
</dbReference>
<evidence type="ECO:0000313" key="1">
    <source>
        <dbReference type="EMBL" id="CAG5094737.1"/>
    </source>
</evidence>
<accession>A0ABN7S8G4</accession>
<gene>
    <name evidence="1" type="ORF">OKIOD_LOCUS5382</name>
</gene>
<evidence type="ECO:0000313" key="2">
    <source>
        <dbReference type="Proteomes" id="UP001158576"/>
    </source>
</evidence>